<dbReference type="PROSITE" id="PS00922">
    <property type="entry name" value="TRANSGLYCOSYLASE"/>
    <property type="match status" value="1"/>
</dbReference>
<dbReference type="InterPro" id="IPR036779">
    <property type="entry name" value="LysM_dom_sf"/>
</dbReference>
<organism evidence="3 4">
    <name type="scientific">Legionella impletisoli</name>
    <dbReference type="NCBI Taxonomy" id="343510"/>
    <lineage>
        <taxon>Bacteria</taxon>
        <taxon>Pseudomonadati</taxon>
        <taxon>Pseudomonadota</taxon>
        <taxon>Gammaproteobacteria</taxon>
        <taxon>Legionellales</taxon>
        <taxon>Legionellaceae</taxon>
        <taxon>Legionella</taxon>
    </lineage>
</organism>
<dbReference type="SUPFAM" id="SSF53955">
    <property type="entry name" value="Lysozyme-like"/>
    <property type="match status" value="1"/>
</dbReference>
<comment type="caution">
    <text evidence="3">The sequence shown here is derived from an EMBL/GenBank/DDBJ whole genome shotgun (WGS) entry which is preliminary data.</text>
</comment>
<dbReference type="PANTHER" id="PTHR33734:SF22">
    <property type="entry name" value="MEMBRANE-BOUND LYTIC MUREIN TRANSGLYCOSYLASE D"/>
    <property type="match status" value="1"/>
</dbReference>
<evidence type="ECO:0000313" key="4">
    <source>
        <dbReference type="Proteomes" id="UP000630149"/>
    </source>
</evidence>
<feature type="domain" description="LysM" evidence="2">
    <location>
        <begin position="304"/>
        <end position="347"/>
    </location>
</feature>
<dbReference type="EMBL" id="BMOB01000002">
    <property type="protein sequence ID" value="GGI80651.1"/>
    <property type="molecule type" value="Genomic_DNA"/>
</dbReference>
<dbReference type="SUPFAM" id="SSF54106">
    <property type="entry name" value="LysM domain"/>
    <property type="match status" value="3"/>
</dbReference>
<dbReference type="Pfam" id="PF01464">
    <property type="entry name" value="SLT"/>
    <property type="match status" value="1"/>
</dbReference>
<name>A0A917N9H4_9GAMM</name>
<dbReference type="Gene3D" id="1.10.530.10">
    <property type="match status" value="1"/>
</dbReference>
<dbReference type="PANTHER" id="PTHR33734">
    <property type="entry name" value="LYSM DOMAIN-CONTAINING GPI-ANCHORED PROTEIN 2"/>
    <property type="match status" value="1"/>
</dbReference>
<reference evidence="3" key="2">
    <citation type="submission" date="2020-09" db="EMBL/GenBank/DDBJ databases">
        <authorList>
            <person name="Sun Q."/>
            <person name="Ohkuma M."/>
        </authorList>
    </citation>
    <scope>NUCLEOTIDE SEQUENCE</scope>
    <source>
        <strain evidence="3">JCM 13919</strain>
    </source>
</reference>
<dbReference type="CDD" id="cd00118">
    <property type="entry name" value="LysM"/>
    <property type="match status" value="3"/>
</dbReference>
<accession>A0A917N9H4</accession>
<feature type="domain" description="LysM" evidence="2">
    <location>
        <begin position="434"/>
        <end position="478"/>
    </location>
</feature>
<dbReference type="PROSITE" id="PS51782">
    <property type="entry name" value="LYSM"/>
    <property type="match status" value="3"/>
</dbReference>
<protein>
    <submittedName>
        <fullName evidence="3">Lytic transglycosylase</fullName>
    </submittedName>
</protein>
<dbReference type="InterPro" id="IPR000189">
    <property type="entry name" value="Transglyc_AS"/>
</dbReference>
<proteinExistence type="inferred from homology"/>
<dbReference type="GO" id="GO:0016020">
    <property type="term" value="C:membrane"/>
    <property type="evidence" value="ECO:0007669"/>
    <property type="project" value="InterPro"/>
</dbReference>
<evidence type="ECO:0000259" key="2">
    <source>
        <dbReference type="PROSITE" id="PS51782"/>
    </source>
</evidence>
<evidence type="ECO:0000256" key="1">
    <source>
        <dbReference type="ARBA" id="ARBA00007734"/>
    </source>
</evidence>
<dbReference type="Proteomes" id="UP000630149">
    <property type="component" value="Unassembled WGS sequence"/>
</dbReference>
<dbReference type="OrthoDB" id="9815002at2"/>
<dbReference type="CDD" id="cd16894">
    <property type="entry name" value="MltD-like"/>
    <property type="match status" value="1"/>
</dbReference>
<evidence type="ECO:0000313" key="3">
    <source>
        <dbReference type="EMBL" id="GGI80651.1"/>
    </source>
</evidence>
<feature type="domain" description="LysM" evidence="2">
    <location>
        <begin position="380"/>
        <end position="424"/>
    </location>
</feature>
<keyword evidence="4" id="KW-1185">Reference proteome</keyword>
<reference evidence="3" key="1">
    <citation type="journal article" date="2014" name="Int. J. Syst. Evol. Microbiol.">
        <title>Complete genome sequence of Corynebacterium casei LMG S-19264T (=DSM 44701T), isolated from a smear-ripened cheese.</title>
        <authorList>
            <consortium name="US DOE Joint Genome Institute (JGI-PGF)"/>
            <person name="Walter F."/>
            <person name="Albersmeier A."/>
            <person name="Kalinowski J."/>
            <person name="Ruckert C."/>
        </authorList>
    </citation>
    <scope>NUCLEOTIDE SEQUENCE</scope>
    <source>
        <strain evidence="3">JCM 13919</strain>
    </source>
</reference>
<comment type="similarity">
    <text evidence="1">Belongs to the transglycosylase Slt family.</text>
</comment>
<sequence length="479" mass="55187">MKCKLLIFRYLFIILIGFGLFTNTAYAQFTPSIWDVLRRQFTLNHEERRPEVQTQIRWIVSHPTYLKRLAQSEPYIYHIVSEIRKRRLPGEIALIPLIESAYDPFAYSGAGAAGLWQLMPGTGTDLGLKRDWWHDGRRSIRPSTDAALNYLAYLNKFFSGNWLLAFAAYDSGEGTVSRLIKKSGQRRQADFWRLPLPRETRNYIPRLLALAAIIQNPQRYHVQLPEIPHVPYFEEVNVGSQIDLNHAAKLAGISYKELIKLNPEYNRWTTAPYHPYKLLIPVDKVRTFYHKLSQLPHEERVNWRRHKVASGENLSLIAKRHHTTANLIKELNQLKSNAVKVGQYLLIPSTTPIPTAPTSTPSAEKKSTPINFAELKQYKIIHIAQKKESYADIAKRYGVTEENIKKWNLIGPHVPLHAGHQLVIWKEQKSNGPNRYTIVKGDNLSRIAKRFSTKVSALMKLNPHLNKHALKPGQEIILR</sequence>
<dbReference type="Gene3D" id="3.10.350.10">
    <property type="entry name" value="LysM domain"/>
    <property type="match status" value="3"/>
</dbReference>
<dbReference type="InterPro" id="IPR023346">
    <property type="entry name" value="Lysozyme-like_dom_sf"/>
</dbReference>
<dbReference type="GO" id="GO:0008932">
    <property type="term" value="F:lytic endotransglycosylase activity"/>
    <property type="evidence" value="ECO:0007669"/>
    <property type="project" value="TreeGrafter"/>
</dbReference>
<dbReference type="RefSeq" id="WP_131775838.1">
    <property type="nucleotide sequence ID" value="NZ_BMOB01000002.1"/>
</dbReference>
<dbReference type="AlphaFoldDB" id="A0A917N9H4"/>
<gene>
    <name evidence="3" type="ORF">GCM10007966_06470</name>
</gene>
<dbReference type="Pfam" id="PF01476">
    <property type="entry name" value="LysM"/>
    <property type="match status" value="3"/>
</dbReference>
<dbReference type="SMART" id="SM00257">
    <property type="entry name" value="LysM"/>
    <property type="match status" value="3"/>
</dbReference>
<dbReference type="GO" id="GO:0000270">
    <property type="term" value="P:peptidoglycan metabolic process"/>
    <property type="evidence" value="ECO:0007669"/>
    <property type="project" value="InterPro"/>
</dbReference>
<dbReference type="InterPro" id="IPR008258">
    <property type="entry name" value="Transglycosylase_SLT_dom_1"/>
</dbReference>
<dbReference type="InterPro" id="IPR018392">
    <property type="entry name" value="LysM"/>
</dbReference>